<dbReference type="EMBL" id="MSZU01000084">
    <property type="protein sequence ID" value="OMP85742.1"/>
    <property type="molecule type" value="Genomic_DNA"/>
</dbReference>
<organism evidence="2 3">
    <name type="scientific">Diplodia seriata</name>
    <dbReference type="NCBI Taxonomy" id="420778"/>
    <lineage>
        <taxon>Eukaryota</taxon>
        <taxon>Fungi</taxon>
        <taxon>Dikarya</taxon>
        <taxon>Ascomycota</taxon>
        <taxon>Pezizomycotina</taxon>
        <taxon>Dothideomycetes</taxon>
        <taxon>Dothideomycetes incertae sedis</taxon>
        <taxon>Botryosphaeriales</taxon>
        <taxon>Botryosphaeriaceae</taxon>
        <taxon>Diplodia</taxon>
    </lineage>
</organism>
<sequence>MESSPHVSAVPTKGASCDAYNKAVELLQKKHSGNWARQSLLKSMYNIEDVLETVTEAQSKYAQKTEGSRVRKWLGGLSTRIMYYGQIIDVMAQHHPEYVSLAWGTLKFLFVLVLNHEETTAELAKAVSRIADVLPRVKLQLLTFETSWMKDAAESLYVEVINFMMRSLEWYEASPWKHAWQAFKNPYKLRFQDLRDKIDEKSRRMDDMVNTLSHMKIIEIHQVVARLEGMVSAHHLVYQTRFTGLGQSINEVQVAQILDATKHSQFPNPLESLRFCQAVRKRRVGQPGLNQATLLPRLQAWSAALSSSIITIAGAGPTRFQTKDLATEMVDLIQAADKPVIWALKGRQSPSANELAHIDLLKQLTSQVVQLNSKRMVSHVSANFNAPRVASAQSETDWLDVLREGLTGLSEVYLIVDMEILGQSSEENAGSWLEFFQLLETLVNSVQGVAVRVAVLSFRQDFIRSITTESPSVSLVSLRSTNTRGAAGGVKRRQPWGERRDKKMRFI</sequence>
<proteinExistence type="predicted"/>
<accession>A0A1S8BDY5</accession>
<comment type="caution">
    <text evidence="2">The sequence shown here is derived from an EMBL/GenBank/DDBJ whole genome shotgun (WGS) entry which is preliminary data.</text>
</comment>
<evidence type="ECO:0000313" key="2">
    <source>
        <dbReference type="EMBL" id="OMP85742.1"/>
    </source>
</evidence>
<dbReference type="Pfam" id="PF24809">
    <property type="entry name" value="DUF7708"/>
    <property type="match status" value="1"/>
</dbReference>
<name>A0A1S8BDY5_9PEZI</name>
<dbReference type="AlphaFoldDB" id="A0A1S8BDY5"/>
<feature type="domain" description="DUF7708" evidence="1">
    <location>
        <begin position="72"/>
        <end position="216"/>
    </location>
</feature>
<reference evidence="2 3" key="1">
    <citation type="submission" date="2017-01" db="EMBL/GenBank/DDBJ databases">
        <title>Draft genome sequence of Diplodia seriata F98.1, a fungal species involved in grapevine trunk diseases.</title>
        <authorList>
            <person name="Robert-Siegwald G."/>
            <person name="Vallet J."/>
            <person name="Abou-Mansour E."/>
            <person name="Xu J."/>
            <person name="Rey P."/>
            <person name="Bertsch C."/>
            <person name="Rego C."/>
            <person name="Larignon P."/>
            <person name="Fontaine F."/>
            <person name="Lebrun M.-H."/>
        </authorList>
    </citation>
    <scope>NUCLEOTIDE SEQUENCE [LARGE SCALE GENOMIC DNA]</scope>
    <source>
        <strain evidence="2 3">F98.1</strain>
    </source>
</reference>
<gene>
    <name evidence="2" type="ORF">BK809_0004413</name>
</gene>
<protein>
    <recommendedName>
        <fullName evidence="1">DUF7708 domain-containing protein</fullName>
    </recommendedName>
</protein>
<dbReference type="STRING" id="420778.A0A1S8BDY5"/>
<dbReference type="Proteomes" id="UP000190776">
    <property type="component" value="Unassembled WGS sequence"/>
</dbReference>
<evidence type="ECO:0000313" key="3">
    <source>
        <dbReference type="Proteomes" id="UP000190776"/>
    </source>
</evidence>
<dbReference type="OrthoDB" id="61900at2759"/>
<dbReference type="InterPro" id="IPR056125">
    <property type="entry name" value="DUF7708"/>
</dbReference>
<evidence type="ECO:0000259" key="1">
    <source>
        <dbReference type="Pfam" id="PF24809"/>
    </source>
</evidence>